<evidence type="ECO:0000259" key="3">
    <source>
        <dbReference type="PROSITE" id="PS01031"/>
    </source>
</evidence>
<evidence type="ECO:0000313" key="5">
    <source>
        <dbReference type="Proteomes" id="UP001597297"/>
    </source>
</evidence>
<dbReference type="Proteomes" id="UP001597297">
    <property type="component" value="Unassembled WGS sequence"/>
</dbReference>
<evidence type="ECO:0000313" key="4">
    <source>
        <dbReference type="EMBL" id="MFD2275558.1"/>
    </source>
</evidence>
<comment type="similarity">
    <text evidence="1 2">Belongs to the small heat shock protein (HSP20) family.</text>
</comment>
<evidence type="ECO:0000256" key="1">
    <source>
        <dbReference type="PROSITE-ProRule" id="PRU00285"/>
    </source>
</evidence>
<dbReference type="InterPro" id="IPR002068">
    <property type="entry name" value="A-crystallin/Hsp20_dom"/>
</dbReference>
<dbReference type="InterPro" id="IPR008978">
    <property type="entry name" value="HSP20-like_chaperone"/>
</dbReference>
<organism evidence="4 5">
    <name type="scientific">Rubritalea spongiae</name>
    <dbReference type="NCBI Taxonomy" id="430797"/>
    <lineage>
        <taxon>Bacteria</taxon>
        <taxon>Pseudomonadati</taxon>
        <taxon>Verrucomicrobiota</taxon>
        <taxon>Verrucomicrobiia</taxon>
        <taxon>Verrucomicrobiales</taxon>
        <taxon>Rubritaleaceae</taxon>
        <taxon>Rubritalea</taxon>
    </lineage>
</organism>
<dbReference type="SUPFAM" id="SSF49764">
    <property type="entry name" value="HSP20-like chaperones"/>
    <property type="match status" value="1"/>
</dbReference>
<feature type="domain" description="SHSP" evidence="3">
    <location>
        <begin position="8"/>
        <end position="118"/>
    </location>
</feature>
<dbReference type="PROSITE" id="PS01031">
    <property type="entry name" value="SHSP"/>
    <property type="match status" value="1"/>
</dbReference>
<dbReference type="RefSeq" id="WP_377092794.1">
    <property type="nucleotide sequence ID" value="NZ_JBHSJM010000001.1"/>
</dbReference>
<gene>
    <name evidence="4" type="ORF">ACFSQZ_03660</name>
</gene>
<evidence type="ECO:0000256" key="2">
    <source>
        <dbReference type="RuleBase" id="RU003616"/>
    </source>
</evidence>
<accession>A0ABW5DZA6</accession>
<dbReference type="EMBL" id="JBHUJC010000010">
    <property type="protein sequence ID" value="MFD2275558.1"/>
    <property type="molecule type" value="Genomic_DNA"/>
</dbReference>
<comment type="caution">
    <text evidence="4">The sequence shown here is derived from an EMBL/GenBank/DDBJ whole genome shotgun (WGS) entry which is preliminary data.</text>
</comment>
<dbReference type="CDD" id="cd06464">
    <property type="entry name" value="ACD_sHsps-like"/>
    <property type="match status" value="1"/>
</dbReference>
<proteinExistence type="inferred from homology"/>
<name>A0ABW5DZA6_9BACT</name>
<protein>
    <submittedName>
        <fullName evidence="4">Hsp20/alpha crystallin family protein</fullName>
    </submittedName>
</protein>
<reference evidence="5" key="1">
    <citation type="journal article" date="2019" name="Int. J. Syst. Evol. Microbiol.">
        <title>The Global Catalogue of Microorganisms (GCM) 10K type strain sequencing project: providing services to taxonomists for standard genome sequencing and annotation.</title>
        <authorList>
            <consortium name="The Broad Institute Genomics Platform"/>
            <consortium name="The Broad Institute Genome Sequencing Center for Infectious Disease"/>
            <person name="Wu L."/>
            <person name="Ma J."/>
        </authorList>
    </citation>
    <scope>NUCLEOTIDE SEQUENCE [LARGE SCALE GENOMIC DNA]</scope>
    <source>
        <strain evidence="5">JCM 16545</strain>
    </source>
</reference>
<dbReference type="Pfam" id="PF00011">
    <property type="entry name" value="HSP20"/>
    <property type="match status" value="1"/>
</dbReference>
<sequence>MTNTAEISKGYTQAPKYSTITHDEGVHIHIDLPGVAKEAVSITSEKQQLKIVAKRENAQEESWSLLNQVERPSNYELALNVHSDLDLATTSAQLNKGVLKVSILKREDSLPKKINIAD</sequence>
<keyword evidence="5" id="KW-1185">Reference proteome</keyword>
<dbReference type="Gene3D" id="2.60.40.790">
    <property type="match status" value="1"/>
</dbReference>